<dbReference type="AlphaFoldDB" id="A0A9D4N6K7"/>
<sequence>MSLQPDFYLTNNWGTDGFCIHHTRTWKKVSPMEKNSLIKSQVMVLLDEPQESLLSFRSGMAG</sequence>
<accession>A0A9D4N6K7</accession>
<organism evidence="1 2">
    <name type="scientific">Dreissena polymorpha</name>
    <name type="common">Zebra mussel</name>
    <name type="synonym">Mytilus polymorpha</name>
    <dbReference type="NCBI Taxonomy" id="45954"/>
    <lineage>
        <taxon>Eukaryota</taxon>
        <taxon>Metazoa</taxon>
        <taxon>Spiralia</taxon>
        <taxon>Lophotrochozoa</taxon>
        <taxon>Mollusca</taxon>
        <taxon>Bivalvia</taxon>
        <taxon>Autobranchia</taxon>
        <taxon>Heteroconchia</taxon>
        <taxon>Euheterodonta</taxon>
        <taxon>Imparidentia</taxon>
        <taxon>Neoheterodontei</taxon>
        <taxon>Myida</taxon>
        <taxon>Dreissenoidea</taxon>
        <taxon>Dreissenidae</taxon>
        <taxon>Dreissena</taxon>
    </lineage>
</organism>
<proteinExistence type="predicted"/>
<reference evidence="1" key="2">
    <citation type="submission" date="2020-11" db="EMBL/GenBank/DDBJ databases">
        <authorList>
            <person name="McCartney M.A."/>
            <person name="Auch B."/>
            <person name="Kono T."/>
            <person name="Mallez S."/>
            <person name="Becker A."/>
            <person name="Gohl D.M."/>
            <person name="Silverstein K.A.T."/>
            <person name="Koren S."/>
            <person name="Bechman K.B."/>
            <person name="Herman A."/>
            <person name="Abrahante J.E."/>
            <person name="Garbe J."/>
        </authorList>
    </citation>
    <scope>NUCLEOTIDE SEQUENCE</scope>
    <source>
        <strain evidence="1">Duluth1</strain>
        <tissue evidence="1">Whole animal</tissue>
    </source>
</reference>
<reference evidence="1" key="1">
    <citation type="journal article" date="2019" name="bioRxiv">
        <title>The Genome of the Zebra Mussel, Dreissena polymorpha: A Resource for Invasive Species Research.</title>
        <authorList>
            <person name="McCartney M.A."/>
            <person name="Auch B."/>
            <person name="Kono T."/>
            <person name="Mallez S."/>
            <person name="Zhang Y."/>
            <person name="Obille A."/>
            <person name="Becker A."/>
            <person name="Abrahante J.E."/>
            <person name="Garbe J."/>
            <person name="Badalamenti J.P."/>
            <person name="Herman A."/>
            <person name="Mangelson H."/>
            <person name="Liachko I."/>
            <person name="Sullivan S."/>
            <person name="Sone E.D."/>
            <person name="Koren S."/>
            <person name="Silverstein K.A.T."/>
            <person name="Beckman K.B."/>
            <person name="Gohl D.M."/>
        </authorList>
    </citation>
    <scope>NUCLEOTIDE SEQUENCE</scope>
    <source>
        <strain evidence="1">Duluth1</strain>
        <tissue evidence="1">Whole animal</tissue>
    </source>
</reference>
<dbReference type="Proteomes" id="UP000828390">
    <property type="component" value="Unassembled WGS sequence"/>
</dbReference>
<protein>
    <submittedName>
        <fullName evidence="1">Uncharacterized protein</fullName>
    </submittedName>
</protein>
<evidence type="ECO:0000313" key="1">
    <source>
        <dbReference type="EMBL" id="KAH3890000.1"/>
    </source>
</evidence>
<keyword evidence="2" id="KW-1185">Reference proteome</keyword>
<gene>
    <name evidence="1" type="ORF">DPMN_014067</name>
</gene>
<comment type="caution">
    <text evidence="1">The sequence shown here is derived from an EMBL/GenBank/DDBJ whole genome shotgun (WGS) entry which is preliminary data.</text>
</comment>
<dbReference type="EMBL" id="JAIWYP010000001">
    <property type="protein sequence ID" value="KAH3890000.1"/>
    <property type="molecule type" value="Genomic_DNA"/>
</dbReference>
<name>A0A9D4N6K7_DREPO</name>
<evidence type="ECO:0000313" key="2">
    <source>
        <dbReference type="Proteomes" id="UP000828390"/>
    </source>
</evidence>